<organism evidence="3 4">
    <name type="scientific">Actinocorallia herbida</name>
    <dbReference type="NCBI Taxonomy" id="58109"/>
    <lineage>
        <taxon>Bacteria</taxon>
        <taxon>Bacillati</taxon>
        <taxon>Actinomycetota</taxon>
        <taxon>Actinomycetes</taxon>
        <taxon>Streptosporangiales</taxon>
        <taxon>Thermomonosporaceae</taxon>
        <taxon>Actinocorallia</taxon>
    </lineage>
</organism>
<feature type="compositionally biased region" description="Low complexity" evidence="1">
    <location>
        <begin position="338"/>
        <end position="348"/>
    </location>
</feature>
<protein>
    <submittedName>
        <fullName evidence="3">Ig-like domain-containing protein</fullName>
    </submittedName>
</protein>
<dbReference type="Pfam" id="PF16158">
    <property type="entry name" value="N_BRCA1_IG"/>
    <property type="match status" value="1"/>
</dbReference>
<evidence type="ECO:0000313" key="3">
    <source>
        <dbReference type="EMBL" id="ROO84874.1"/>
    </source>
</evidence>
<feature type="region of interest" description="Disordered" evidence="1">
    <location>
        <begin position="324"/>
        <end position="348"/>
    </location>
</feature>
<dbReference type="AlphaFoldDB" id="A0A3N1CUI6"/>
<name>A0A3N1CUI6_9ACTN</name>
<dbReference type="InterPro" id="IPR013783">
    <property type="entry name" value="Ig-like_fold"/>
</dbReference>
<keyword evidence="4" id="KW-1185">Reference proteome</keyword>
<evidence type="ECO:0000259" key="2">
    <source>
        <dbReference type="Pfam" id="PF16158"/>
    </source>
</evidence>
<gene>
    <name evidence="3" type="ORF">EDD29_2403</name>
</gene>
<feature type="domain" description="Nbr1 FW" evidence="2">
    <location>
        <begin position="216"/>
        <end position="307"/>
    </location>
</feature>
<reference evidence="3 4" key="1">
    <citation type="submission" date="2018-11" db="EMBL/GenBank/DDBJ databases">
        <title>Sequencing the genomes of 1000 actinobacteria strains.</title>
        <authorList>
            <person name="Klenk H.-P."/>
        </authorList>
    </citation>
    <scope>NUCLEOTIDE SEQUENCE [LARGE SCALE GENOMIC DNA]</scope>
    <source>
        <strain evidence="3 4">DSM 44254</strain>
    </source>
</reference>
<proteinExistence type="predicted"/>
<dbReference type="EMBL" id="RJKE01000001">
    <property type="protein sequence ID" value="ROO84874.1"/>
    <property type="molecule type" value="Genomic_DNA"/>
</dbReference>
<dbReference type="CDD" id="cd14947">
    <property type="entry name" value="NBR1_like"/>
    <property type="match status" value="1"/>
</dbReference>
<dbReference type="GO" id="GO:0005975">
    <property type="term" value="P:carbohydrate metabolic process"/>
    <property type="evidence" value="ECO:0007669"/>
    <property type="project" value="UniProtKB-ARBA"/>
</dbReference>
<evidence type="ECO:0000313" key="4">
    <source>
        <dbReference type="Proteomes" id="UP000272400"/>
    </source>
</evidence>
<feature type="region of interest" description="Disordered" evidence="1">
    <location>
        <begin position="83"/>
        <end position="136"/>
    </location>
</feature>
<dbReference type="Gene3D" id="2.60.40.10">
    <property type="entry name" value="Immunoglobulins"/>
    <property type="match status" value="1"/>
</dbReference>
<evidence type="ECO:0000256" key="1">
    <source>
        <dbReference type="SAM" id="MobiDB-lite"/>
    </source>
</evidence>
<sequence length="348" mass="36309">MEDMDARAAAIRDFAAVLRDLRSATGNPPFREMSGRSGAISHTTLYEATKGNRLPSWETTVEFVKVCGGDPAAYRDRWERANRTVRGSNAPGAAVPAGGSEARQTAEPDASTRPPPEERTGDPRPGPAGRPGRGRPRLSVLTKAALATTAAGSVVAVVIALSADRGVGSDQQGAQPLSGPAETVPGPEDCPVLTPNPPPAPPAHPGDLAVFVADVTLTDCARVAPGDTLTKTWRLQNAGTVPWTGYSLQRLDSPQQVGRCQTIAESPIADTPPGATVDVSTAVIAQKAPGLCYMLFKLVDAEGRIAFPATRPVNFQIIIDPRAPAARDPAEAGRRALRSPARSPSGNS</sequence>
<accession>A0A3N1CUI6</accession>
<comment type="caution">
    <text evidence="3">The sequence shown here is derived from an EMBL/GenBank/DDBJ whole genome shotgun (WGS) entry which is preliminary data.</text>
</comment>
<dbReference type="InterPro" id="IPR032350">
    <property type="entry name" value="Nbr1_FW"/>
</dbReference>
<dbReference type="Proteomes" id="UP000272400">
    <property type="component" value="Unassembled WGS sequence"/>
</dbReference>